<dbReference type="AlphaFoldDB" id="A0A1Q6DS83"/>
<protein>
    <submittedName>
        <fullName evidence="2">Membrane protein</fullName>
    </submittedName>
</protein>
<name>A0A1Q6DS83_METT1</name>
<comment type="caution">
    <text evidence="2">The sequence shown here is derived from an EMBL/GenBank/DDBJ whole genome shotgun (WGS) entry which is preliminary data.</text>
</comment>
<dbReference type="Proteomes" id="UP000185744">
    <property type="component" value="Unassembled WGS sequence"/>
</dbReference>
<organism evidence="2 3">
    <name type="scientific">Methanohalarchaeum thermophilum</name>
    <dbReference type="NCBI Taxonomy" id="1903181"/>
    <lineage>
        <taxon>Archaea</taxon>
        <taxon>Methanobacteriati</taxon>
        <taxon>Methanobacteriota</taxon>
        <taxon>Methanonatronarchaeia</taxon>
        <taxon>Methanonatronarchaeales</taxon>
        <taxon>Methanonatronarchaeaceae</taxon>
        <taxon>Candidatus Methanohalarchaeum</taxon>
    </lineage>
</organism>
<evidence type="ECO:0000313" key="2">
    <source>
        <dbReference type="EMBL" id="OKY77191.1"/>
    </source>
</evidence>
<evidence type="ECO:0000313" key="3">
    <source>
        <dbReference type="Proteomes" id="UP000185744"/>
    </source>
</evidence>
<gene>
    <name evidence="2" type="ORF">BTN85_1838</name>
</gene>
<dbReference type="EMBL" id="MSDW01000002">
    <property type="protein sequence ID" value="OKY77191.1"/>
    <property type="molecule type" value="Genomic_DNA"/>
</dbReference>
<proteinExistence type="predicted"/>
<reference evidence="2" key="1">
    <citation type="submission" date="2016-12" db="EMBL/GenBank/DDBJ databases">
        <title>Discovery of methanogenic haloarchaea.</title>
        <authorList>
            <person name="Sorokin D.Y."/>
            <person name="Makarova K.S."/>
            <person name="Abbas B."/>
            <person name="Ferrer M."/>
            <person name="Golyshin P.N."/>
        </authorList>
    </citation>
    <scope>NUCLEOTIDE SEQUENCE [LARGE SCALE GENOMIC DNA]</scope>
    <source>
        <strain evidence="2">HMET1</strain>
    </source>
</reference>
<dbReference type="InParanoid" id="A0A1Q6DS83"/>
<keyword evidence="1" id="KW-0812">Transmembrane</keyword>
<keyword evidence="1" id="KW-1133">Transmembrane helix</keyword>
<sequence length="41" mass="4537">MRDRGLLFGFSFGVAISFAVDDFALWIAIGMALGVIFDSYF</sequence>
<keyword evidence="3" id="KW-1185">Reference proteome</keyword>
<accession>A0A1Q6DS83</accession>
<keyword evidence="1" id="KW-0472">Membrane</keyword>
<evidence type="ECO:0000256" key="1">
    <source>
        <dbReference type="SAM" id="Phobius"/>
    </source>
</evidence>
<feature type="transmembrane region" description="Helical" evidence="1">
    <location>
        <begin position="7"/>
        <end position="37"/>
    </location>
</feature>